<protein>
    <submittedName>
        <fullName evidence="2">Uncharacterized protein</fullName>
    </submittedName>
</protein>
<proteinExistence type="predicted"/>
<dbReference type="EMBL" id="VSSQ01003862">
    <property type="protein sequence ID" value="MPM22684.1"/>
    <property type="molecule type" value="Genomic_DNA"/>
</dbReference>
<dbReference type="AlphaFoldDB" id="A0A644Y9B0"/>
<organism evidence="2">
    <name type="scientific">bioreactor metagenome</name>
    <dbReference type="NCBI Taxonomy" id="1076179"/>
    <lineage>
        <taxon>unclassified sequences</taxon>
        <taxon>metagenomes</taxon>
        <taxon>ecological metagenomes</taxon>
    </lineage>
</organism>
<accession>A0A644Y9B0</accession>
<gene>
    <name evidence="2" type="ORF">SDC9_69142</name>
</gene>
<evidence type="ECO:0000313" key="2">
    <source>
        <dbReference type="EMBL" id="MPM22684.1"/>
    </source>
</evidence>
<feature type="region of interest" description="Disordered" evidence="1">
    <location>
        <begin position="1"/>
        <end position="27"/>
    </location>
</feature>
<feature type="compositionally biased region" description="Basic and acidic residues" evidence="1">
    <location>
        <begin position="18"/>
        <end position="27"/>
    </location>
</feature>
<reference evidence="2" key="1">
    <citation type="submission" date="2019-08" db="EMBL/GenBank/DDBJ databases">
        <authorList>
            <person name="Kucharzyk K."/>
            <person name="Murdoch R.W."/>
            <person name="Higgins S."/>
            <person name="Loffler F."/>
        </authorList>
    </citation>
    <scope>NUCLEOTIDE SEQUENCE</scope>
</reference>
<evidence type="ECO:0000256" key="1">
    <source>
        <dbReference type="SAM" id="MobiDB-lite"/>
    </source>
</evidence>
<sequence>MPVRPCAGNKGNQRLRKERADGERRDPCAGRGCERYIPYDGELNDGRAEQRDALADEEERCSSLPVGKG</sequence>
<name>A0A644Y9B0_9ZZZZ</name>
<comment type="caution">
    <text evidence="2">The sequence shown here is derived from an EMBL/GenBank/DDBJ whole genome shotgun (WGS) entry which is preliminary data.</text>
</comment>